<dbReference type="Gene3D" id="1.10.1200.10">
    <property type="entry name" value="ACP-like"/>
    <property type="match status" value="1"/>
</dbReference>
<dbReference type="STRING" id="192904.SAMN04488514_101245"/>
<dbReference type="Pfam" id="PF00550">
    <property type="entry name" value="PP-binding"/>
    <property type="match status" value="1"/>
</dbReference>
<dbReference type="InterPro" id="IPR001031">
    <property type="entry name" value="Thioesterase"/>
</dbReference>
<dbReference type="GO" id="GO:0044550">
    <property type="term" value="P:secondary metabolite biosynthetic process"/>
    <property type="evidence" value="ECO:0007669"/>
    <property type="project" value="TreeGrafter"/>
</dbReference>
<protein>
    <submittedName>
        <fullName evidence="5">Phosphopantetheine attachment site</fullName>
    </submittedName>
</protein>
<dbReference type="GO" id="GO:0031177">
    <property type="term" value="F:phosphopantetheine binding"/>
    <property type="evidence" value="ECO:0007669"/>
    <property type="project" value="TreeGrafter"/>
</dbReference>
<evidence type="ECO:0000313" key="5">
    <source>
        <dbReference type="EMBL" id="SDL27711.1"/>
    </source>
</evidence>
<dbReference type="Gene3D" id="3.30.559.30">
    <property type="entry name" value="Nonribosomal peptide synthetase, condensation domain"/>
    <property type="match status" value="1"/>
</dbReference>
<dbReference type="InterPro" id="IPR001242">
    <property type="entry name" value="Condensation_dom"/>
</dbReference>
<evidence type="ECO:0000256" key="1">
    <source>
        <dbReference type="ARBA" id="ARBA00001957"/>
    </source>
</evidence>
<dbReference type="SUPFAM" id="SSF47336">
    <property type="entry name" value="ACP-like"/>
    <property type="match status" value="1"/>
</dbReference>
<dbReference type="AlphaFoldDB" id="A0A1G9IRF9"/>
<dbReference type="Gene3D" id="3.40.50.1820">
    <property type="entry name" value="alpha/beta hydrolase"/>
    <property type="match status" value="1"/>
</dbReference>
<dbReference type="GO" id="GO:0043041">
    <property type="term" value="P:amino acid activation for nonribosomal peptide biosynthetic process"/>
    <property type="evidence" value="ECO:0007669"/>
    <property type="project" value="TreeGrafter"/>
</dbReference>
<dbReference type="InterPro" id="IPR036736">
    <property type="entry name" value="ACP-like_sf"/>
</dbReference>
<dbReference type="Proteomes" id="UP000199440">
    <property type="component" value="Unassembled WGS sequence"/>
</dbReference>
<accession>A0A1G9IRF9</accession>
<dbReference type="InterPro" id="IPR029058">
    <property type="entry name" value="AB_hydrolase_fold"/>
</dbReference>
<evidence type="ECO:0000313" key="6">
    <source>
        <dbReference type="Proteomes" id="UP000199440"/>
    </source>
</evidence>
<keyword evidence="2" id="KW-0596">Phosphopantetheine</keyword>
<dbReference type="SUPFAM" id="SSF52777">
    <property type="entry name" value="CoA-dependent acyltransferases"/>
    <property type="match status" value="2"/>
</dbReference>
<proteinExistence type="predicted"/>
<dbReference type="Pfam" id="PF00975">
    <property type="entry name" value="Thioesterase"/>
    <property type="match status" value="1"/>
</dbReference>
<reference evidence="5 6" key="1">
    <citation type="submission" date="2016-10" db="EMBL/GenBank/DDBJ databases">
        <authorList>
            <person name="de Groot N.N."/>
        </authorList>
    </citation>
    <scope>NUCLEOTIDE SEQUENCE [LARGE SCALE GENOMIC DNA]</scope>
    <source>
        <strain evidence="5 6">DSM 19886</strain>
    </source>
</reference>
<dbReference type="SUPFAM" id="SSF53474">
    <property type="entry name" value="alpha/beta-Hydrolases"/>
    <property type="match status" value="1"/>
</dbReference>
<dbReference type="OrthoDB" id="9765680at2"/>
<dbReference type="PANTHER" id="PTHR45527:SF1">
    <property type="entry name" value="FATTY ACID SYNTHASE"/>
    <property type="match status" value="1"/>
</dbReference>
<comment type="cofactor">
    <cofactor evidence="1">
        <name>pantetheine 4'-phosphate</name>
        <dbReference type="ChEBI" id="CHEBI:47942"/>
    </cofactor>
</comment>
<evidence type="ECO:0000256" key="3">
    <source>
        <dbReference type="ARBA" id="ARBA00022553"/>
    </source>
</evidence>
<sequence length="799" mass="92385">METSTTKHKVQAIYPLSFMQQGLLFHHLSSAYDQGFLNVQCTLEGSIDILLFKKAWNTIVERHEVLRSTIHWKNLKKPVQIVHPHKSIKINFIDWTPDSPNQQEKKWKYLKAHYRERGTNFEEGALLYLTLVAFAENNYRLLWPNHHLLLDGWSSNTIIKEVLEYYNAISKGVEIDFETIPSHKSYLNWLNKRNGKNTKEFWANYFNGFENTHLFSAHNVNNNFENVIVERLRLSELETQSLKQLAQESKVALNTVVQGIWSILLSNYFGVKDVVHGTTVSGRSSSFPNISLLTGMYMNVQPVRNIINEKQSFNEWFQNIQERQQKALQYEHVGMNEIMAVLDPTSSPLFDSLLIFENYPGVSSKEEALKASNFQSGLTSTYPVTMVAIPGIKMEFVLSILQGAMDKKSATDILENFHKIMNYLTLEKVQTFSALRLLLTQFKKVSEKNGTTLSGSKGATYSPATNEMERQLVEIWEELFGRSIIGIEDNFFEIGGKSLMAVQMSHMIASRMSLKFPVTTLISNPTIRSIAQKFSPSELKTKKEWKYLVPFRTKGNKTPVFCFHAGEGHILFYKHLPLYIDNDRPLYAIQPKGINGDDHMHASIEEMCSDYISEIENIEENSTYNFVFYCYSALAIEIVNQLRKKGKKVNLIVVDSLIGPEARFDRQQISERLDVYLKKITTTPFSTIGNSIKSRIRRYFPSYYNRFAKDIVSNELIRIKKQLDKNHKEYHWKKFNTKCTLVLTKSEHPKLRQKKIQAWNEWCDSEVKVVLNSGNHFNQFEEPHVKTVGQYIEDAITSE</sequence>
<dbReference type="InterPro" id="IPR023213">
    <property type="entry name" value="CAT-like_dom_sf"/>
</dbReference>
<dbReference type="RefSeq" id="WP_089884471.1">
    <property type="nucleotide sequence ID" value="NZ_FNGV01000001.1"/>
</dbReference>
<gene>
    <name evidence="5" type="ORF">SAMN04488514_101245</name>
</gene>
<dbReference type="GO" id="GO:0005737">
    <property type="term" value="C:cytoplasm"/>
    <property type="evidence" value="ECO:0007669"/>
    <property type="project" value="TreeGrafter"/>
</dbReference>
<organism evidence="5 6">
    <name type="scientific">Kriegella aquimaris</name>
    <dbReference type="NCBI Taxonomy" id="192904"/>
    <lineage>
        <taxon>Bacteria</taxon>
        <taxon>Pseudomonadati</taxon>
        <taxon>Bacteroidota</taxon>
        <taxon>Flavobacteriia</taxon>
        <taxon>Flavobacteriales</taxon>
        <taxon>Flavobacteriaceae</taxon>
        <taxon>Kriegella</taxon>
    </lineage>
</organism>
<dbReference type="GO" id="GO:0003824">
    <property type="term" value="F:catalytic activity"/>
    <property type="evidence" value="ECO:0007669"/>
    <property type="project" value="InterPro"/>
</dbReference>
<dbReference type="Pfam" id="PF00668">
    <property type="entry name" value="Condensation"/>
    <property type="match status" value="1"/>
</dbReference>
<evidence type="ECO:0000259" key="4">
    <source>
        <dbReference type="PROSITE" id="PS50075"/>
    </source>
</evidence>
<dbReference type="PROSITE" id="PS50075">
    <property type="entry name" value="CARRIER"/>
    <property type="match status" value="1"/>
</dbReference>
<evidence type="ECO:0000256" key="2">
    <source>
        <dbReference type="ARBA" id="ARBA00022450"/>
    </source>
</evidence>
<keyword evidence="6" id="KW-1185">Reference proteome</keyword>
<dbReference type="EMBL" id="FNGV01000001">
    <property type="protein sequence ID" value="SDL27711.1"/>
    <property type="molecule type" value="Genomic_DNA"/>
</dbReference>
<keyword evidence="3" id="KW-0597">Phosphoprotein</keyword>
<feature type="domain" description="Carrier" evidence="4">
    <location>
        <begin position="463"/>
        <end position="538"/>
    </location>
</feature>
<dbReference type="PANTHER" id="PTHR45527">
    <property type="entry name" value="NONRIBOSOMAL PEPTIDE SYNTHETASE"/>
    <property type="match status" value="1"/>
</dbReference>
<dbReference type="Gene3D" id="3.30.559.10">
    <property type="entry name" value="Chloramphenicol acetyltransferase-like domain"/>
    <property type="match status" value="1"/>
</dbReference>
<dbReference type="InterPro" id="IPR009081">
    <property type="entry name" value="PP-bd_ACP"/>
</dbReference>
<name>A0A1G9IRF9_9FLAO</name>
<dbReference type="InterPro" id="IPR006162">
    <property type="entry name" value="Ppantetheine_attach_site"/>
</dbReference>
<dbReference type="PROSITE" id="PS00012">
    <property type="entry name" value="PHOSPHOPANTETHEINE"/>
    <property type="match status" value="1"/>
</dbReference>